<protein>
    <submittedName>
        <fullName evidence="2">Uncharacterized protein</fullName>
    </submittedName>
</protein>
<proteinExistence type="predicted"/>
<feature type="region of interest" description="Disordered" evidence="1">
    <location>
        <begin position="612"/>
        <end position="635"/>
    </location>
</feature>
<accession>A0A448WC49</accession>
<comment type="caution">
    <text evidence="2">The sequence shown here is derived from an EMBL/GenBank/DDBJ whole genome shotgun (WGS) entry which is preliminary data.</text>
</comment>
<organism evidence="2 3">
    <name type="scientific">Protopolystoma xenopodis</name>
    <dbReference type="NCBI Taxonomy" id="117903"/>
    <lineage>
        <taxon>Eukaryota</taxon>
        <taxon>Metazoa</taxon>
        <taxon>Spiralia</taxon>
        <taxon>Lophotrochozoa</taxon>
        <taxon>Platyhelminthes</taxon>
        <taxon>Monogenea</taxon>
        <taxon>Polyopisthocotylea</taxon>
        <taxon>Polystomatidea</taxon>
        <taxon>Polystomatidae</taxon>
        <taxon>Protopolystoma</taxon>
    </lineage>
</organism>
<feature type="region of interest" description="Disordered" evidence="1">
    <location>
        <begin position="349"/>
        <end position="369"/>
    </location>
</feature>
<keyword evidence="3" id="KW-1185">Reference proteome</keyword>
<evidence type="ECO:0000313" key="2">
    <source>
        <dbReference type="EMBL" id="VEL08112.1"/>
    </source>
</evidence>
<feature type="region of interest" description="Disordered" evidence="1">
    <location>
        <begin position="743"/>
        <end position="762"/>
    </location>
</feature>
<dbReference type="AlphaFoldDB" id="A0A448WC49"/>
<feature type="region of interest" description="Disordered" evidence="1">
    <location>
        <begin position="148"/>
        <end position="171"/>
    </location>
</feature>
<reference evidence="2" key="1">
    <citation type="submission" date="2018-11" db="EMBL/GenBank/DDBJ databases">
        <authorList>
            <consortium name="Pathogen Informatics"/>
        </authorList>
    </citation>
    <scope>NUCLEOTIDE SEQUENCE</scope>
</reference>
<sequence>MPGLVDSHWQVLASSRRPARWSSSANTTLRVPPSTSTPCTGDVAADFTSSPIMIASTTTAQTLSGARPERAATIKIHCGNSGLSSLATSESRKGQPVPPAISGAWHSSAPAMLDLAFTSVLSSPTRPPTLSSIPMLNEIKSQTASHILSRAPAGSSSQQAAKPSGPNVGVGIQRELVCSPIREEEDESGRLRSRCLPPVSLPASPGSPIAGREHSLILPDLDPDYDSRIDPEVEYEEPASLTTSTSQAVGVDVENTSAGGPDNESELEVDFTAHLRPQVYASAASGGFERRRRSESAGLRATSAFYNQSAAAPFTSARSSFAAPPSFPIYTGLSSATFLTTDAGGVAADLPGLPGKPREANTTASGMTTGPGITFMDANLGRSAGSSLLLGVSSAGSTMARLRPVGGTGAQSGNAFRTAISPSGLSPPFGLTPLNISLSSLASSLRDSRNMLDVIRGTFELQVRAQKKAAAAAAAAAASATTVVGTSSAGPLNGHASLMRRHPYQHTSTRLHHYSLQYNGATNETDTLTGLSVGEEEPASFHSRHHYPTMLHQSLHSSRHGHTGTASVGGSSMYQLASVPSLVTSPESRGNLSGIQVMSNALDDTTRGEEFTRPNNSLMADIGGVPTSSNGPGGVESEDRFVLGLRELTSQRYRGHRLSVKSTCSSLASLSLAAPATSLDRASASVAQSQVSVASPVTGSLTEGPISIATDGQEQSSELVSPRDSLLMLSSLGHQFSLPVDTLSEQDSEDERRQNQSQIDNSLTYSVCNKDVPEGRAEHNQLVISSDSAYYDAPAKAQTLDGSRTALRPIIPLSPPIKHGLDNGLADASVKPAVERRNGWSANKPHSETDIDQQTFILDPTHIDGLTNTTVQTNLRSRHVRPIAVEETGRLNKNACRAERNRHILSQSVNFVYLLLFSLS</sequence>
<evidence type="ECO:0000313" key="3">
    <source>
        <dbReference type="Proteomes" id="UP000784294"/>
    </source>
</evidence>
<dbReference type="EMBL" id="CAAALY010003184">
    <property type="protein sequence ID" value="VEL08112.1"/>
    <property type="molecule type" value="Genomic_DNA"/>
</dbReference>
<evidence type="ECO:0000256" key="1">
    <source>
        <dbReference type="SAM" id="MobiDB-lite"/>
    </source>
</evidence>
<feature type="region of interest" description="Disordered" evidence="1">
    <location>
        <begin position="183"/>
        <end position="210"/>
    </location>
</feature>
<dbReference type="Proteomes" id="UP000784294">
    <property type="component" value="Unassembled WGS sequence"/>
</dbReference>
<gene>
    <name evidence="2" type="ORF">PXEA_LOCUS1552</name>
</gene>
<name>A0A448WC49_9PLAT</name>